<proteinExistence type="predicted"/>
<dbReference type="EMBL" id="JAPQKH010000001">
    <property type="protein sequence ID" value="KAJ5116251.1"/>
    <property type="molecule type" value="Genomic_DNA"/>
</dbReference>
<reference evidence="2" key="2">
    <citation type="journal article" date="2023" name="IMA Fungus">
        <title>Comparative genomic study of the Penicillium genus elucidates a diverse pangenome and 15 lateral gene transfer events.</title>
        <authorList>
            <person name="Petersen C."/>
            <person name="Sorensen T."/>
            <person name="Nielsen M.R."/>
            <person name="Sondergaard T.E."/>
            <person name="Sorensen J.L."/>
            <person name="Fitzpatrick D.A."/>
            <person name="Frisvad J.C."/>
            <person name="Nielsen K.L."/>
        </authorList>
    </citation>
    <scope>NUCLEOTIDE SEQUENCE</scope>
    <source>
        <strain evidence="2">IBT 30069</strain>
    </source>
</reference>
<organism evidence="2 3">
    <name type="scientific">Penicillium angulare</name>
    <dbReference type="NCBI Taxonomy" id="116970"/>
    <lineage>
        <taxon>Eukaryota</taxon>
        <taxon>Fungi</taxon>
        <taxon>Dikarya</taxon>
        <taxon>Ascomycota</taxon>
        <taxon>Pezizomycotina</taxon>
        <taxon>Eurotiomycetes</taxon>
        <taxon>Eurotiomycetidae</taxon>
        <taxon>Eurotiales</taxon>
        <taxon>Aspergillaceae</taxon>
        <taxon>Penicillium</taxon>
    </lineage>
</organism>
<reference evidence="2" key="1">
    <citation type="submission" date="2022-11" db="EMBL/GenBank/DDBJ databases">
        <authorList>
            <person name="Petersen C."/>
        </authorList>
    </citation>
    <scope>NUCLEOTIDE SEQUENCE</scope>
    <source>
        <strain evidence="2">IBT 30069</strain>
    </source>
</reference>
<evidence type="ECO:0000313" key="2">
    <source>
        <dbReference type="EMBL" id="KAJ5116251.1"/>
    </source>
</evidence>
<gene>
    <name evidence="2" type="ORF">N7456_000599</name>
</gene>
<feature type="region of interest" description="Disordered" evidence="1">
    <location>
        <begin position="21"/>
        <end position="74"/>
    </location>
</feature>
<evidence type="ECO:0000256" key="1">
    <source>
        <dbReference type="SAM" id="MobiDB-lite"/>
    </source>
</evidence>
<keyword evidence="3" id="KW-1185">Reference proteome</keyword>
<feature type="compositionally biased region" description="Polar residues" evidence="1">
    <location>
        <begin position="62"/>
        <end position="74"/>
    </location>
</feature>
<dbReference type="Proteomes" id="UP001149165">
    <property type="component" value="Unassembled WGS sequence"/>
</dbReference>
<dbReference type="OrthoDB" id="4364574at2759"/>
<name>A0A9W9KSF8_9EURO</name>
<feature type="compositionally biased region" description="Polar residues" evidence="1">
    <location>
        <begin position="23"/>
        <end position="55"/>
    </location>
</feature>
<sequence length="74" mass="7654">MSKPSSMDLDLLQVGAWAKSAPSYPSGSNALDLSGSTSPATSYPNTKPSNGNSASVEAWLSAPSSSQPWSPVRR</sequence>
<protein>
    <submittedName>
        <fullName evidence="2">Uncharacterized protein</fullName>
    </submittedName>
</protein>
<accession>A0A9W9KSF8</accession>
<dbReference type="AlphaFoldDB" id="A0A9W9KSF8"/>
<evidence type="ECO:0000313" key="3">
    <source>
        <dbReference type="Proteomes" id="UP001149165"/>
    </source>
</evidence>
<comment type="caution">
    <text evidence="2">The sequence shown here is derived from an EMBL/GenBank/DDBJ whole genome shotgun (WGS) entry which is preliminary data.</text>
</comment>